<protein>
    <submittedName>
        <fullName evidence="3">Peroxiredoxin</fullName>
    </submittedName>
</protein>
<organism evidence="3">
    <name type="scientific">uncultured Thiotrichaceae bacterium</name>
    <dbReference type="NCBI Taxonomy" id="298394"/>
    <lineage>
        <taxon>Bacteria</taxon>
        <taxon>Pseudomonadati</taxon>
        <taxon>Pseudomonadota</taxon>
        <taxon>Gammaproteobacteria</taxon>
        <taxon>Thiotrichales</taxon>
        <taxon>Thiotrichaceae</taxon>
        <taxon>environmental samples</taxon>
    </lineage>
</organism>
<proteinExistence type="predicted"/>
<dbReference type="Pfam" id="PF00578">
    <property type="entry name" value="AhpC-TSA"/>
    <property type="match status" value="1"/>
</dbReference>
<dbReference type="InterPro" id="IPR036249">
    <property type="entry name" value="Thioredoxin-like_sf"/>
</dbReference>
<accession>A0A6S6TY73</accession>
<feature type="domain" description="Thioredoxin" evidence="2">
    <location>
        <begin position="15"/>
        <end position="161"/>
    </location>
</feature>
<name>A0A6S6TY73_9GAMM</name>
<dbReference type="SUPFAM" id="SSF52833">
    <property type="entry name" value="Thioredoxin-like"/>
    <property type="match status" value="1"/>
</dbReference>
<evidence type="ECO:0000313" key="3">
    <source>
        <dbReference type="EMBL" id="CAA6824394.1"/>
    </source>
</evidence>
<dbReference type="GO" id="GO:0016491">
    <property type="term" value="F:oxidoreductase activity"/>
    <property type="evidence" value="ECO:0007669"/>
    <property type="project" value="InterPro"/>
</dbReference>
<feature type="signal peptide" evidence="1">
    <location>
        <begin position="1"/>
        <end position="25"/>
    </location>
</feature>
<dbReference type="InterPro" id="IPR050553">
    <property type="entry name" value="Thioredoxin_ResA/DsbE_sf"/>
</dbReference>
<reference evidence="3" key="1">
    <citation type="submission" date="2020-01" db="EMBL/GenBank/DDBJ databases">
        <authorList>
            <person name="Meier V. D."/>
            <person name="Meier V D."/>
        </authorList>
    </citation>
    <scope>NUCLEOTIDE SEQUENCE</scope>
    <source>
        <strain evidence="3">HLG_WM_MAG_08</strain>
    </source>
</reference>
<dbReference type="Gene3D" id="3.40.30.10">
    <property type="entry name" value="Glutaredoxin"/>
    <property type="match status" value="1"/>
</dbReference>
<dbReference type="AlphaFoldDB" id="A0A6S6TY73"/>
<dbReference type="InterPro" id="IPR000866">
    <property type="entry name" value="AhpC/TSA"/>
</dbReference>
<dbReference type="PANTHER" id="PTHR42852">
    <property type="entry name" value="THIOL:DISULFIDE INTERCHANGE PROTEIN DSBE"/>
    <property type="match status" value="1"/>
</dbReference>
<dbReference type="EMBL" id="CACVAV010000381">
    <property type="protein sequence ID" value="CAA6824394.1"/>
    <property type="molecule type" value="Genomic_DNA"/>
</dbReference>
<evidence type="ECO:0000256" key="1">
    <source>
        <dbReference type="SAM" id="SignalP"/>
    </source>
</evidence>
<keyword evidence="1" id="KW-0732">Signal</keyword>
<dbReference type="GO" id="GO:0016209">
    <property type="term" value="F:antioxidant activity"/>
    <property type="evidence" value="ECO:0007669"/>
    <property type="project" value="InterPro"/>
</dbReference>
<feature type="chain" id="PRO_5027818934" evidence="1">
    <location>
        <begin position="26"/>
        <end position="167"/>
    </location>
</feature>
<sequence length="167" mass="18217">MHITKHIIALITSLTLFVLSTSAIAMTDMNGTPAQLQSMVGKGKWTIAKVWAHDCHACHRSIHYLSQFKQRFPEADIFGISVDGQDGKQKALGFINRFKLTFPNLLSDAMELDNYLYAKVGETLVGTPTIIVYDPQGKIAAVQPGAVTPNDLIGFIKSKEAEAVAAN</sequence>
<dbReference type="InterPro" id="IPR013766">
    <property type="entry name" value="Thioredoxin_domain"/>
</dbReference>
<evidence type="ECO:0000259" key="2">
    <source>
        <dbReference type="PROSITE" id="PS51352"/>
    </source>
</evidence>
<dbReference type="PANTHER" id="PTHR42852:SF13">
    <property type="entry name" value="PROTEIN DIPZ"/>
    <property type="match status" value="1"/>
</dbReference>
<dbReference type="PROSITE" id="PS51352">
    <property type="entry name" value="THIOREDOXIN_2"/>
    <property type="match status" value="1"/>
</dbReference>
<dbReference type="CDD" id="cd02966">
    <property type="entry name" value="TlpA_like_family"/>
    <property type="match status" value="1"/>
</dbReference>
<gene>
    <name evidence="3" type="ORF">HELGO_WM24479</name>
</gene>